<dbReference type="VEuPathDB" id="GiardiaDB:QR46_1074"/>
<keyword evidence="8 11" id="KW-0804">Transcription</keyword>
<dbReference type="GO" id="GO:0000439">
    <property type="term" value="C:transcription factor TFIIH core complex"/>
    <property type="evidence" value="ECO:0007669"/>
    <property type="project" value="UniProtKB-UniRule"/>
</dbReference>
<dbReference type="GO" id="GO:0005675">
    <property type="term" value="C:transcription factor TFIIH holo complex"/>
    <property type="evidence" value="ECO:0007669"/>
    <property type="project" value="UniProtKB-UniRule"/>
</dbReference>
<keyword evidence="3 11" id="KW-0479">Metal-binding</keyword>
<keyword evidence="10 11" id="KW-0539">Nucleus</keyword>
<dbReference type="Gene3D" id="3.40.50.410">
    <property type="entry name" value="von Willebrand factor, type A domain"/>
    <property type="match status" value="1"/>
</dbReference>
<dbReference type="InterPro" id="IPR004600">
    <property type="entry name" value="TFIIH_Tfb4/GTF2H3"/>
</dbReference>
<comment type="caution">
    <text evidence="12">The sequence shown here is derived from an EMBL/GenBank/DDBJ whole genome shotgun (WGS) entry which is preliminary data.</text>
</comment>
<evidence type="ECO:0008006" key="14">
    <source>
        <dbReference type="Google" id="ProtNLM"/>
    </source>
</evidence>
<keyword evidence="5 11" id="KW-0863">Zinc-finger</keyword>
<comment type="similarity">
    <text evidence="2 11">Belongs to the TFB4 family.</text>
</comment>
<evidence type="ECO:0000313" key="13">
    <source>
        <dbReference type="Proteomes" id="UP000018320"/>
    </source>
</evidence>
<evidence type="ECO:0000256" key="2">
    <source>
        <dbReference type="ARBA" id="ARBA00005273"/>
    </source>
</evidence>
<evidence type="ECO:0000256" key="11">
    <source>
        <dbReference type="RuleBase" id="RU368090"/>
    </source>
</evidence>
<comment type="subcellular location">
    <subcellularLocation>
        <location evidence="1 11">Nucleus</location>
    </subcellularLocation>
</comment>
<reference evidence="13" key="1">
    <citation type="submission" date="2012-02" db="EMBL/GenBank/DDBJ databases">
        <title>Genome sequencing of Giardia lamblia Genotypes A2 and B isolates (DH and GS) and comparative analysis with the genomes of Genotypes A1 and E (WB and Pig).</title>
        <authorList>
            <person name="Adam R."/>
            <person name="Dahlstrom E."/>
            <person name="Martens C."/>
            <person name="Bruno D."/>
            <person name="Barbian K."/>
            <person name="Porcella S.F."/>
            <person name="Nash T."/>
        </authorList>
    </citation>
    <scope>NUCLEOTIDE SEQUENCE</scope>
    <source>
        <strain evidence="13">DH</strain>
    </source>
</reference>
<dbReference type="VEuPathDB" id="GiardiaDB:GL50803_0013512"/>
<evidence type="ECO:0000313" key="12">
    <source>
        <dbReference type="EMBL" id="ESU39792.1"/>
    </source>
</evidence>
<evidence type="ECO:0000256" key="7">
    <source>
        <dbReference type="ARBA" id="ARBA00023015"/>
    </source>
</evidence>
<evidence type="ECO:0000256" key="3">
    <source>
        <dbReference type="ARBA" id="ARBA00022723"/>
    </source>
</evidence>
<keyword evidence="4 11" id="KW-0227">DNA damage</keyword>
<dbReference type="Pfam" id="PF03850">
    <property type="entry name" value="Tfb4"/>
    <property type="match status" value="1"/>
</dbReference>
<dbReference type="GO" id="GO:0008270">
    <property type="term" value="F:zinc ion binding"/>
    <property type="evidence" value="ECO:0007669"/>
    <property type="project" value="UniProtKB-KW"/>
</dbReference>
<dbReference type="InterPro" id="IPR036465">
    <property type="entry name" value="vWFA_dom_sf"/>
</dbReference>
<evidence type="ECO:0000256" key="9">
    <source>
        <dbReference type="ARBA" id="ARBA00023204"/>
    </source>
</evidence>
<dbReference type="GO" id="GO:0006355">
    <property type="term" value="P:regulation of DNA-templated transcription"/>
    <property type="evidence" value="ECO:0007669"/>
    <property type="project" value="InterPro"/>
</dbReference>
<dbReference type="PANTHER" id="PTHR12831">
    <property type="entry name" value="TRANSCRIPTION INITIATION FACTOR IIH TFIIH , POLYPEPTIDE 3-RELATED"/>
    <property type="match status" value="1"/>
</dbReference>
<dbReference type="GO" id="GO:0006289">
    <property type="term" value="P:nucleotide-excision repair"/>
    <property type="evidence" value="ECO:0007669"/>
    <property type="project" value="UniProtKB-UniRule"/>
</dbReference>
<dbReference type="Proteomes" id="UP000018320">
    <property type="component" value="Unassembled WGS sequence"/>
</dbReference>
<accession>V6TN72</accession>
<evidence type="ECO:0000256" key="10">
    <source>
        <dbReference type="ARBA" id="ARBA00023242"/>
    </source>
</evidence>
<evidence type="ECO:0000256" key="8">
    <source>
        <dbReference type="ARBA" id="ARBA00023163"/>
    </source>
</evidence>
<keyword evidence="7 11" id="KW-0805">Transcription regulation</keyword>
<evidence type="ECO:0000256" key="6">
    <source>
        <dbReference type="ARBA" id="ARBA00022833"/>
    </source>
</evidence>
<dbReference type="VEuPathDB" id="GiardiaDB:GL50581_2124"/>
<dbReference type="EMBL" id="AHGT01000001">
    <property type="protein sequence ID" value="ESU39792.1"/>
    <property type="molecule type" value="Genomic_DNA"/>
</dbReference>
<reference evidence="12 13" key="2">
    <citation type="journal article" date="2013" name="Genome Biol. Evol.">
        <title>Genome sequencing of Giardia lamblia genotypes A2 and B isolates (DH and GS) and comparative analysis with the genomes of genotypes A1 and E (WB and Pig).</title>
        <authorList>
            <person name="Adam R.D."/>
            <person name="Dahlstrom E.W."/>
            <person name="Martens C.A."/>
            <person name="Bruno D.P."/>
            <person name="Barbian K.D."/>
            <person name="Ricklefs S.M."/>
            <person name="Hernandez M.M."/>
            <person name="Narla N.P."/>
            <person name="Patel R.B."/>
            <person name="Porcella S.F."/>
            <person name="Nash T.E."/>
        </authorList>
    </citation>
    <scope>NUCLEOTIDE SEQUENCE [LARGE SCALE GENOMIC DNA]</scope>
    <source>
        <strain evidence="12 13">DH</strain>
    </source>
</reference>
<organism evidence="12 13">
    <name type="scientific">Giardia intestinalis</name>
    <name type="common">Giardia lamblia</name>
    <dbReference type="NCBI Taxonomy" id="5741"/>
    <lineage>
        <taxon>Eukaryota</taxon>
        <taxon>Metamonada</taxon>
        <taxon>Diplomonadida</taxon>
        <taxon>Hexamitidae</taxon>
        <taxon>Giardiinae</taxon>
        <taxon>Giardia</taxon>
    </lineage>
</organism>
<proteinExistence type="inferred from homology"/>
<evidence type="ECO:0000256" key="1">
    <source>
        <dbReference type="ARBA" id="ARBA00004123"/>
    </source>
</evidence>
<dbReference type="AlphaFoldDB" id="V6TN72"/>
<sequence length="294" mass="31925">MLLYFLFESCVSFDVMDHIVALFDANLTSYTSEDFTESQVLDLVDATVSWLSAHRQSSPYAIWNLYGFSTNVLHSCSSYSIINEKLAGELQAPEAARRSLGEALRYCPQATSVTGLALLSAIAAVARVQSIVSSLSESSGINMMYHGRILIITASGVQDSEVVNSALFSAKRFNVKIDIVSLTTIPDVNIFLRQVAYLTASKFSNVPKPKASGSSVSYFTTHIFKASPAAEWRSLQLNDGASAGMYHREKRLDFMGECSVCHANISHGIACAVCFTLQCDTCFKGSCPTCPATV</sequence>
<protein>
    <recommendedName>
        <fullName evidence="14">TFIIH P34</fullName>
    </recommendedName>
</protein>
<dbReference type="PANTHER" id="PTHR12831:SF0">
    <property type="entry name" value="GENERAL TRANSCRIPTION FACTOR IIH SUBUNIT 3"/>
    <property type="match status" value="1"/>
</dbReference>
<keyword evidence="9 11" id="KW-0234">DNA repair</keyword>
<name>V6TN72_GIAIN</name>
<gene>
    <name evidence="12" type="ORF">DHA2_13512</name>
</gene>
<dbReference type="VEuPathDB" id="GiardiaDB:DHA2_13512"/>
<evidence type="ECO:0000256" key="5">
    <source>
        <dbReference type="ARBA" id="ARBA00022771"/>
    </source>
</evidence>
<keyword evidence="6 11" id="KW-0862">Zinc</keyword>
<evidence type="ECO:0000256" key="4">
    <source>
        <dbReference type="ARBA" id="ARBA00022763"/>
    </source>
</evidence>